<evidence type="ECO:0000313" key="3">
    <source>
        <dbReference type="Proteomes" id="UP000499080"/>
    </source>
</evidence>
<evidence type="ECO:0000313" key="2">
    <source>
        <dbReference type="EMBL" id="GBM66743.1"/>
    </source>
</evidence>
<dbReference type="OrthoDB" id="10518726at2759"/>
<dbReference type="AlphaFoldDB" id="A0A4Y2HNQ1"/>
<keyword evidence="1" id="KW-0175">Coiled coil</keyword>
<accession>A0A4Y2HNQ1</accession>
<comment type="caution">
    <text evidence="2">The sequence shown here is derived from an EMBL/GenBank/DDBJ whole genome shotgun (WGS) entry which is preliminary data.</text>
</comment>
<dbReference type="Proteomes" id="UP000499080">
    <property type="component" value="Unassembled WGS sequence"/>
</dbReference>
<feature type="coiled-coil region" evidence="1">
    <location>
        <begin position="851"/>
        <end position="878"/>
    </location>
</feature>
<organism evidence="2 3">
    <name type="scientific">Araneus ventricosus</name>
    <name type="common">Orbweaver spider</name>
    <name type="synonym">Epeira ventricosa</name>
    <dbReference type="NCBI Taxonomy" id="182803"/>
    <lineage>
        <taxon>Eukaryota</taxon>
        <taxon>Metazoa</taxon>
        <taxon>Ecdysozoa</taxon>
        <taxon>Arthropoda</taxon>
        <taxon>Chelicerata</taxon>
        <taxon>Arachnida</taxon>
        <taxon>Araneae</taxon>
        <taxon>Araneomorphae</taxon>
        <taxon>Entelegynae</taxon>
        <taxon>Araneoidea</taxon>
        <taxon>Araneidae</taxon>
        <taxon>Araneus</taxon>
    </lineage>
</organism>
<gene>
    <name evidence="2" type="ORF">AVEN_89456_1</name>
</gene>
<proteinExistence type="predicted"/>
<reference evidence="2 3" key="1">
    <citation type="journal article" date="2019" name="Sci. Rep.">
        <title>Orb-weaving spider Araneus ventricosus genome elucidates the spidroin gene catalogue.</title>
        <authorList>
            <person name="Kono N."/>
            <person name="Nakamura H."/>
            <person name="Ohtoshi R."/>
            <person name="Moran D.A.P."/>
            <person name="Shinohara A."/>
            <person name="Yoshida Y."/>
            <person name="Fujiwara M."/>
            <person name="Mori M."/>
            <person name="Tomita M."/>
            <person name="Arakawa K."/>
        </authorList>
    </citation>
    <scope>NUCLEOTIDE SEQUENCE [LARGE SCALE GENOMIC DNA]</scope>
</reference>
<dbReference type="EMBL" id="BGPR01002042">
    <property type="protein sequence ID" value="GBM66743.1"/>
    <property type="molecule type" value="Genomic_DNA"/>
</dbReference>
<name>A0A4Y2HNQ1_ARAVE</name>
<protein>
    <submittedName>
        <fullName evidence="2">Uncharacterized protein</fullName>
    </submittedName>
</protein>
<keyword evidence="3" id="KW-1185">Reference proteome</keyword>
<evidence type="ECO:0000256" key="1">
    <source>
        <dbReference type="SAM" id="Coils"/>
    </source>
</evidence>
<sequence length="1069" mass="119929">MGASDFLRSSSRRNAGFKSHQCITCNTCTTDEKYHNRKRKDTSLISDAKTKRKRKDDCKFFERSEKIKSCTLEINKDGRCADKSETKLNVRSVKEKCSTNKMNGFGILGSTSLESTNLTNGGVNEPVGSVPLGDLNVKNSMQARTKKQKRKGPKVDKFCTKLEKITMNYTLEMHKGRRCADKSKTKVKILKPKVNCSQNSSRYVKDRGSTNKKNCGETLDRSSESTCLKNAGVFRIQPSVLLRDLKETTNNISCLPKRRSTETSFTKGITLKNLNMSFLDPFWQQLTATANADFQNELMKNYNTVKDIVLESVEKISQSRVAFEAESRYGTDVTLNNINEGFNTFSEESISHFDLSLIDASVGLGSNEDNEAKSNEQFVTCEELNPFSDSCNAFDANNSASDELNQSIPLLQNEQLSDFPAVLGHSDMPELSIMGEKSFAFENTISQTCVDLHQNSYLGQTKAECNSKHNKILSTDDSIKSENQSVTQEIGGSGNDKIKLDDLIHHLSDDYDECMVVEKYKKDGDERYKCGKCCKLFELKTAHLHKNCDENIRKVLIDNLNFICIKCSTLLENLDVLSTHKEKCLSANKSAMNESDDLNMSGYSKSLTSVEKTDLFSIDNISKGNRVSNFSCQHVKDKNSHTEDPQSSISSFTCPRCKKQITGKHAQEQHHCEASIIESENSSASDYLESKVLSPNKQNNQSMKSNMDLENFQCKLTDPVAADITSKSGTINSEMPLFIENTAECGLLCSPNVGAKLFPLSNKSMEDLQRYFLNLEIKKEIESGSKQIPSIPETCIKCRKPLQFEMPIVEEACSSIYSNNSLELYLPCSVCKHLYAFVFRKDILDILTQLLDKSKNLQKDTLQEKQNVENRIKEENSETILPRIEQVVTISSDDYFKMNEYDTSSPTENSLQQEHSDPVKQRIVQNVNLNMNSSVTYPIVPHSSSIPEQMENASLASCNVNLTMNGSIANPVVPHHSSSFQEQGGIASVASHNKQSVSIQGQVIIPSEIILENDFFSEPDLYVKDSDPDHITYICGECFITLMEKQIAKHFYEKHKTLKSNFNVADVSS</sequence>